<gene>
    <name evidence="2" type="ORF">ACFP4F_06475</name>
</gene>
<evidence type="ECO:0000256" key="1">
    <source>
        <dbReference type="SAM" id="Phobius"/>
    </source>
</evidence>
<accession>A0ABW1MEI5</accession>
<organism evidence="2 3">
    <name type="scientific">Streptomyces ochraceiscleroticus</name>
    <dbReference type="NCBI Taxonomy" id="47761"/>
    <lineage>
        <taxon>Bacteria</taxon>
        <taxon>Bacillati</taxon>
        <taxon>Actinomycetota</taxon>
        <taxon>Actinomycetes</taxon>
        <taxon>Kitasatosporales</taxon>
        <taxon>Streptomycetaceae</taxon>
        <taxon>Streptomyces</taxon>
    </lineage>
</organism>
<keyword evidence="1" id="KW-0812">Transmembrane</keyword>
<keyword evidence="3" id="KW-1185">Reference proteome</keyword>
<dbReference type="EMBL" id="JBHSPX010000002">
    <property type="protein sequence ID" value="MFC6062184.1"/>
    <property type="molecule type" value="Genomic_DNA"/>
</dbReference>
<dbReference type="RefSeq" id="WP_031055362.1">
    <property type="nucleotide sequence ID" value="NZ_JBHSPX010000002.1"/>
</dbReference>
<reference evidence="3" key="1">
    <citation type="journal article" date="2019" name="Int. J. Syst. Evol. Microbiol.">
        <title>The Global Catalogue of Microorganisms (GCM) 10K type strain sequencing project: providing services to taxonomists for standard genome sequencing and annotation.</title>
        <authorList>
            <consortium name="The Broad Institute Genomics Platform"/>
            <consortium name="The Broad Institute Genome Sequencing Center for Infectious Disease"/>
            <person name="Wu L."/>
            <person name="Ma J."/>
        </authorList>
    </citation>
    <scope>NUCLEOTIDE SEQUENCE [LARGE SCALE GENOMIC DNA]</scope>
    <source>
        <strain evidence="3">CGMCC 1.15180</strain>
    </source>
</reference>
<evidence type="ECO:0008006" key="4">
    <source>
        <dbReference type="Google" id="ProtNLM"/>
    </source>
</evidence>
<dbReference type="Proteomes" id="UP001596139">
    <property type="component" value="Unassembled WGS sequence"/>
</dbReference>
<feature type="transmembrane region" description="Helical" evidence="1">
    <location>
        <begin position="85"/>
        <end position="118"/>
    </location>
</feature>
<feature type="transmembrane region" description="Helical" evidence="1">
    <location>
        <begin position="12"/>
        <end position="33"/>
    </location>
</feature>
<protein>
    <recommendedName>
        <fullName evidence="4">DUF2568 domain-containing protein</fullName>
    </recommendedName>
</protein>
<name>A0ABW1MEI5_9ACTN</name>
<keyword evidence="1" id="KW-0472">Membrane</keyword>
<sequence length="126" mass="13627">MMSSGNGESRGLFAVRVIVLVPLLWFLLAGLIGKFAGRDWVPIEAWAWPMMIAPFALTVVFVMFRRIIQDPEHVGSLPTMSKVAAGLLLVANGALIIYSWVAVVPAVLCLAILLSGLIKKPAKETP</sequence>
<comment type="caution">
    <text evidence="2">The sequence shown here is derived from an EMBL/GenBank/DDBJ whole genome shotgun (WGS) entry which is preliminary data.</text>
</comment>
<evidence type="ECO:0000313" key="2">
    <source>
        <dbReference type="EMBL" id="MFC6062184.1"/>
    </source>
</evidence>
<evidence type="ECO:0000313" key="3">
    <source>
        <dbReference type="Proteomes" id="UP001596139"/>
    </source>
</evidence>
<feature type="transmembrane region" description="Helical" evidence="1">
    <location>
        <begin position="45"/>
        <end position="64"/>
    </location>
</feature>
<proteinExistence type="predicted"/>
<keyword evidence="1" id="KW-1133">Transmembrane helix</keyword>